<comment type="caution">
    <text evidence="2">The sequence shown here is derived from an EMBL/GenBank/DDBJ whole genome shotgun (WGS) entry which is preliminary data.</text>
</comment>
<dbReference type="Proteomes" id="UP000824890">
    <property type="component" value="Unassembled WGS sequence"/>
</dbReference>
<reference evidence="2 3" key="1">
    <citation type="submission" date="2021-05" db="EMBL/GenBank/DDBJ databases">
        <title>Genome Assembly of Synthetic Allotetraploid Brassica napus Reveals Homoeologous Exchanges between Subgenomes.</title>
        <authorList>
            <person name="Davis J.T."/>
        </authorList>
    </citation>
    <scope>NUCLEOTIDE SEQUENCE [LARGE SCALE GENOMIC DNA]</scope>
    <source>
        <strain evidence="3">cv. Da-Ae</strain>
        <tissue evidence="2">Seedling</tissue>
    </source>
</reference>
<keyword evidence="3" id="KW-1185">Reference proteome</keyword>
<feature type="compositionally biased region" description="Low complexity" evidence="1">
    <location>
        <begin position="1"/>
        <end position="13"/>
    </location>
</feature>
<protein>
    <submittedName>
        <fullName evidence="2">Uncharacterized protein</fullName>
    </submittedName>
</protein>
<name>A0ABQ8CB11_BRANA</name>
<evidence type="ECO:0000313" key="3">
    <source>
        <dbReference type="Proteomes" id="UP000824890"/>
    </source>
</evidence>
<feature type="region of interest" description="Disordered" evidence="1">
    <location>
        <begin position="1"/>
        <end position="79"/>
    </location>
</feature>
<gene>
    <name evidence="2" type="ORF">HID58_028373</name>
</gene>
<proteinExistence type="predicted"/>
<evidence type="ECO:0000313" key="2">
    <source>
        <dbReference type="EMBL" id="KAH0913927.1"/>
    </source>
</evidence>
<evidence type="ECO:0000256" key="1">
    <source>
        <dbReference type="SAM" id="MobiDB-lite"/>
    </source>
</evidence>
<feature type="compositionally biased region" description="Basic and acidic residues" evidence="1">
    <location>
        <begin position="14"/>
        <end position="28"/>
    </location>
</feature>
<feature type="compositionally biased region" description="Polar residues" evidence="1">
    <location>
        <begin position="69"/>
        <end position="79"/>
    </location>
</feature>
<sequence length="79" mass="8798">MTNRSRGGSSSLSNRERRQEKAEEELVREAVAATHRNSDETSSEDLTQIYFKPNPRSTIKTVPPADLRPNTNSPSLQGV</sequence>
<organism evidence="2 3">
    <name type="scientific">Brassica napus</name>
    <name type="common">Rape</name>
    <dbReference type="NCBI Taxonomy" id="3708"/>
    <lineage>
        <taxon>Eukaryota</taxon>
        <taxon>Viridiplantae</taxon>
        <taxon>Streptophyta</taxon>
        <taxon>Embryophyta</taxon>
        <taxon>Tracheophyta</taxon>
        <taxon>Spermatophyta</taxon>
        <taxon>Magnoliopsida</taxon>
        <taxon>eudicotyledons</taxon>
        <taxon>Gunneridae</taxon>
        <taxon>Pentapetalae</taxon>
        <taxon>rosids</taxon>
        <taxon>malvids</taxon>
        <taxon>Brassicales</taxon>
        <taxon>Brassicaceae</taxon>
        <taxon>Brassiceae</taxon>
        <taxon>Brassica</taxon>
    </lineage>
</organism>
<dbReference type="EMBL" id="JAGKQM010000008">
    <property type="protein sequence ID" value="KAH0913927.1"/>
    <property type="molecule type" value="Genomic_DNA"/>
</dbReference>
<accession>A0ABQ8CB11</accession>